<comment type="caution">
    <text evidence="1">The sequence shown here is derived from an EMBL/GenBank/DDBJ whole genome shotgun (WGS) entry which is preliminary data.</text>
</comment>
<name>A0ABW0KFZ6_9BACL</name>
<gene>
    <name evidence="1" type="ORF">ACFPOG_29670</name>
</gene>
<evidence type="ECO:0000313" key="2">
    <source>
        <dbReference type="Proteomes" id="UP001596044"/>
    </source>
</evidence>
<proteinExistence type="predicted"/>
<evidence type="ECO:0000313" key="1">
    <source>
        <dbReference type="EMBL" id="MFC5452383.1"/>
    </source>
</evidence>
<accession>A0ABW0KFZ6</accession>
<reference evidence="2" key="1">
    <citation type="journal article" date="2019" name="Int. J. Syst. Evol. Microbiol.">
        <title>The Global Catalogue of Microorganisms (GCM) 10K type strain sequencing project: providing services to taxonomists for standard genome sequencing and annotation.</title>
        <authorList>
            <consortium name="The Broad Institute Genomics Platform"/>
            <consortium name="The Broad Institute Genome Sequencing Center for Infectious Disease"/>
            <person name="Wu L."/>
            <person name="Ma J."/>
        </authorList>
    </citation>
    <scope>NUCLEOTIDE SEQUENCE [LARGE SCALE GENOMIC DNA]</scope>
    <source>
        <strain evidence="2">KACC 11904</strain>
    </source>
</reference>
<dbReference type="RefSeq" id="WP_270880636.1">
    <property type="nucleotide sequence ID" value="NZ_JAQFVF010000034.1"/>
</dbReference>
<protein>
    <submittedName>
        <fullName evidence="1">Uncharacterized protein</fullName>
    </submittedName>
</protein>
<keyword evidence="2" id="KW-1185">Reference proteome</keyword>
<dbReference type="Proteomes" id="UP001596044">
    <property type="component" value="Unassembled WGS sequence"/>
</dbReference>
<sequence length="202" mass="23066">MINNEIVIEKNNDTRQLSLKMYNWNQMFLKDDPTKSIWFWLQDAAHESEGLLHGYLWNNDYSGNFGLALHVWTRMLLRADRMKSIQFWPEDTKNQQFPHGYIWAGDYAVHGVSHLNVSGKWKTLDGTLQTFSQSGNNVTGTDSYGNTLTGTLSGNTLEGRWSRPSDSGRFRYVFASDGNSYTGKWSHGDAEPYIPSNATRIS</sequence>
<organism evidence="1 2">
    <name type="scientific">Paenibacillus aestuarii</name>
    <dbReference type="NCBI Taxonomy" id="516965"/>
    <lineage>
        <taxon>Bacteria</taxon>
        <taxon>Bacillati</taxon>
        <taxon>Bacillota</taxon>
        <taxon>Bacilli</taxon>
        <taxon>Bacillales</taxon>
        <taxon>Paenibacillaceae</taxon>
        <taxon>Paenibacillus</taxon>
    </lineage>
</organism>
<dbReference type="EMBL" id="JBHSMJ010000051">
    <property type="protein sequence ID" value="MFC5452383.1"/>
    <property type="molecule type" value="Genomic_DNA"/>
</dbReference>